<evidence type="ECO:0000256" key="3">
    <source>
        <dbReference type="ARBA" id="ARBA00022670"/>
    </source>
</evidence>
<keyword evidence="16" id="KW-0233">DNA recombination</keyword>
<accession>A0A6A3MMU7</accession>
<dbReference type="EMBL" id="QXFU01000488">
    <property type="protein sequence ID" value="KAE9032333.1"/>
    <property type="molecule type" value="Genomic_DNA"/>
</dbReference>
<evidence type="ECO:0000313" key="24">
    <source>
        <dbReference type="Proteomes" id="UP000429607"/>
    </source>
</evidence>
<evidence type="ECO:0000259" key="20">
    <source>
        <dbReference type="PROSITE" id="PS50158"/>
    </source>
</evidence>
<evidence type="ECO:0000256" key="1">
    <source>
        <dbReference type="ARBA" id="ARBA00002180"/>
    </source>
</evidence>
<evidence type="ECO:0000313" key="22">
    <source>
        <dbReference type="EMBL" id="KAE9032333.1"/>
    </source>
</evidence>
<dbReference type="GO" id="GO:0005524">
    <property type="term" value="F:ATP binding"/>
    <property type="evidence" value="ECO:0007669"/>
    <property type="project" value="UniProtKB-KW"/>
</dbReference>
<dbReference type="Pfam" id="PF25597">
    <property type="entry name" value="SH3_retrovirus"/>
    <property type="match status" value="1"/>
</dbReference>
<comment type="function">
    <text evidence="1">The aspartyl protease (PR) mediates the proteolytic cleavages of the Gag and Gag-Pol polyproteins after assembly of the VLP.</text>
</comment>
<dbReference type="InterPro" id="IPR036397">
    <property type="entry name" value="RNaseH_sf"/>
</dbReference>
<dbReference type="CDD" id="cd09272">
    <property type="entry name" value="RNase_HI_RT_Ty1"/>
    <property type="match status" value="1"/>
</dbReference>
<dbReference type="SUPFAM" id="SSF56672">
    <property type="entry name" value="DNA/RNA polymerases"/>
    <property type="match status" value="1"/>
</dbReference>
<keyword evidence="18" id="KW-0863">Zinc-finger</keyword>
<dbReference type="GO" id="GO:0004519">
    <property type="term" value="F:endonuclease activity"/>
    <property type="evidence" value="ECO:0007669"/>
    <property type="project" value="UniProtKB-KW"/>
</dbReference>
<keyword evidence="13" id="KW-0695">RNA-directed DNA polymerase</keyword>
<evidence type="ECO:0000256" key="9">
    <source>
        <dbReference type="ARBA" id="ARBA00022801"/>
    </source>
</evidence>
<dbReference type="GO" id="GO:0008270">
    <property type="term" value="F:zinc ion binding"/>
    <property type="evidence" value="ECO:0007669"/>
    <property type="project" value="UniProtKB-KW"/>
</dbReference>
<feature type="compositionally biased region" description="Polar residues" evidence="19">
    <location>
        <begin position="988"/>
        <end position="1006"/>
    </location>
</feature>
<dbReference type="GO" id="GO:0003676">
    <property type="term" value="F:nucleic acid binding"/>
    <property type="evidence" value="ECO:0007669"/>
    <property type="project" value="InterPro"/>
</dbReference>
<evidence type="ECO:0000256" key="4">
    <source>
        <dbReference type="ARBA" id="ARBA00022722"/>
    </source>
</evidence>
<feature type="region of interest" description="Disordered" evidence="19">
    <location>
        <begin position="894"/>
        <end position="1014"/>
    </location>
</feature>
<dbReference type="GO" id="GO:0006310">
    <property type="term" value="P:DNA recombination"/>
    <property type="evidence" value="ECO:0007669"/>
    <property type="project" value="UniProtKB-KW"/>
</dbReference>
<feature type="compositionally biased region" description="Gly residues" evidence="19">
    <location>
        <begin position="223"/>
        <end position="235"/>
    </location>
</feature>
<evidence type="ECO:0000256" key="5">
    <source>
        <dbReference type="ARBA" id="ARBA00022723"/>
    </source>
</evidence>
<evidence type="ECO:0000313" key="25">
    <source>
        <dbReference type="Proteomes" id="UP000435112"/>
    </source>
</evidence>
<evidence type="ECO:0000256" key="15">
    <source>
        <dbReference type="ARBA" id="ARBA00023113"/>
    </source>
</evidence>
<feature type="region of interest" description="Disordered" evidence="19">
    <location>
        <begin position="219"/>
        <end position="272"/>
    </location>
</feature>
<dbReference type="InterPro" id="IPR001584">
    <property type="entry name" value="Integrase_cat-core"/>
</dbReference>
<keyword evidence="17" id="KW-0511">Multifunctional enzyme</keyword>
<dbReference type="Pfam" id="PF13976">
    <property type="entry name" value="gag_pre-integrs"/>
    <property type="match status" value="1"/>
</dbReference>
<keyword evidence="15" id="KW-0917">Virion maturation</keyword>
<feature type="compositionally biased region" description="Low complexity" evidence="19">
    <location>
        <begin position="966"/>
        <end position="976"/>
    </location>
</feature>
<evidence type="ECO:0000256" key="6">
    <source>
        <dbReference type="ARBA" id="ARBA00022741"/>
    </source>
</evidence>
<protein>
    <submittedName>
        <fullName evidence="22">Retrovirus-related Pol polyprotein from transposon TNT 1-94</fullName>
    </submittedName>
</protein>
<dbReference type="InterPro" id="IPR025724">
    <property type="entry name" value="GAG-pre-integrase_dom"/>
</dbReference>
<evidence type="ECO:0000256" key="2">
    <source>
        <dbReference type="ARBA" id="ARBA00022612"/>
    </source>
</evidence>
<keyword evidence="14" id="KW-0239">DNA-directed DNA polymerase</keyword>
<dbReference type="OrthoDB" id="125211at2759"/>
<keyword evidence="8" id="KW-0255">Endonuclease</keyword>
<dbReference type="EMBL" id="QXFV01000492">
    <property type="protein sequence ID" value="KAE9035965.1"/>
    <property type="molecule type" value="Genomic_DNA"/>
</dbReference>
<organism evidence="22 25">
    <name type="scientific">Phytophthora rubi</name>
    <dbReference type="NCBI Taxonomy" id="129364"/>
    <lineage>
        <taxon>Eukaryota</taxon>
        <taxon>Sar</taxon>
        <taxon>Stramenopiles</taxon>
        <taxon>Oomycota</taxon>
        <taxon>Peronosporomycetes</taxon>
        <taxon>Peronosporales</taxon>
        <taxon>Peronosporaceae</taxon>
        <taxon>Phytophthora</taxon>
    </lineage>
</organism>
<feature type="region of interest" description="Disordered" evidence="19">
    <location>
        <begin position="1"/>
        <end position="22"/>
    </location>
</feature>
<keyword evidence="7" id="KW-0064">Aspartyl protease</keyword>
<feature type="region of interest" description="Disordered" evidence="19">
    <location>
        <begin position="827"/>
        <end position="874"/>
    </location>
</feature>
<evidence type="ECO:0000256" key="16">
    <source>
        <dbReference type="ARBA" id="ARBA00023172"/>
    </source>
</evidence>
<evidence type="ECO:0000256" key="19">
    <source>
        <dbReference type="SAM" id="MobiDB-lite"/>
    </source>
</evidence>
<dbReference type="Pfam" id="PF07727">
    <property type="entry name" value="RVT_2"/>
    <property type="match status" value="1"/>
</dbReference>
<keyword evidence="14" id="KW-0548">Nucleotidyltransferase</keyword>
<feature type="compositionally biased region" description="Low complexity" evidence="19">
    <location>
        <begin position="311"/>
        <end position="321"/>
    </location>
</feature>
<keyword evidence="10" id="KW-0067">ATP-binding</keyword>
<dbReference type="PANTHER" id="PTHR42648">
    <property type="entry name" value="TRANSPOSASE, PUTATIVE-RELATED"/>
    <property type="match status" value="1"/>
</dbReference>
<feature type="compositionally biased region" description="Basic residues" evidence="19">
    <location>
        <begin position="936"/>
        <end position="951"/>
    </location>
</feature>
<dbReference type="GO" id="GO:0015074">
    <property type="term" value="P:DNA integration"/>
    <property type="evidence" value="ECO:0007669"/>
    <property type="project" value="UniProtKB-KW"/>
</dbReference>
<keyword evidence="6" id="KW-0547">Nucleotide-binding</keyword>
<feature type="compositionally biased region" description="Gly residues" evidence="19">
    <location>
        <begin position="245"/>
        <end position="260"/>
    </location>
</feature>
<dbReference type="GO" id="GO:0006508">
    <property type="term" value="P:proteolysis"/>
    <property type="evidence" value="ECO:0007669"/>
    <property type="project" value="UniProtKB-KW"/>
</dbReference>
<feature type="region of interest" description="Disordered" evidence="19">
    <location>
        <begin position="287"/>
        <end position="329"/>
    </location>
</feature>
<evidence type="ECO:0000256" key="10">
    <source>
        <dbReference type="ARBA" id="ARBA00022840"/>
    </source>
</evidence>
<keyword evidence="4" id="KW-0540">Nuclease</keyword>
<dbReference type="Gene3D" id="3.30.420.10">
    <property type="entry name" value="Ribonuclease H-like superfamily/Ribonuclease H"/>
    <property type="match status" value="1"/>
</dbReference>
<dbReference type="InterPro" id="IPR054722">
    <property type="entry name" value="PolX-like_BBD"/>
</dbReference>
<dbReference type="InterPro" id="IPR057670">
    <property type="entry name" value="SH3_retrovirus"/>
</dbReference>
<evidence type="ECO:0000256" key="8">
    <source>
        <dbReference type="ARBA" id="ARBA00022759"/>
    </source>
</evidence>
<keyword evidence="18" id="KW-0862">Zinc</keyword>
<feature type="compositionally biased region" description="Basic and acidic residues" evidence="19">
    <location>
        <begin position="911"/>
        <end position="935"/>
    </location>
</feature>
<gene>
    <name evidence="23" type="ORF">PR001_g9066</name>
    <name evidence="22" type="ORF">PR002_g9239</name>
</gene>
<evidence type="ECO:0000256" key="12">
    <source>
        <dbReference type="ARBA" id="ARBA00022908"/>
    </source>
</evidence>
<dbReference type="Proteomes" id="UP000435112">
    <property type="component" value="Unassembled WGS sequence"/>
</dbReference>
<comment type="caution">
    <text evidence="22">The sequence shown here is derived from an EMBL/GenBank/DDBJ whole genome shotgun (WGS) entry which is preliminary data.</text>
</comment>
<feature type="compositionally biased region" description="Basic and acidic residues" evidence="19">
    <location>
        <begin position="261"/>
        <end position="272"/>
    </location>
</feature>
<dbReference type="InterPro" id="IPR039537">
    <property type="entry name" value="Retrotran_Ty1/copia-like"/>
</dbReference>
<dbReference type="GO" id="GO:0004190">
    <property type="term" value="F:aspartic-type endopeptidase activity"/>
    <property type="evidence" value="ECO:0007669"/>
    <property type="project" value="UniProtKB-KW"/>
</dbReference>
<dbReference type="PROSITE" id="PS50158">
    <property type="entry name" value="ZF_CCHC"/>
    <property type="match status" value="1"/>
</dbReference>
<evidence type="ECO:0000256" key="18">
    <source>
        <dbReference type="PROSITE-ProRule" id="PRU00047"/>
    </source>
</evidence>
<keyword evidence="3" id="KW-0645">Protease</keyword>
<evidence type="ECO:0000256" key="7">
    <source>
        <dbReference type="ARBA" id="ARBA00022750"/>
    </source>
</evidence>
<feature type="compositionally biased region" description="Basic and acidic residues" evidence="19">
    <location>
        <begin position="1"/>
        <end position="17"/>
    </location>
</feature>
<name>A0A6A3MMU7_9STRA</name>
<evidence type="ECO:0000259" key="21">
    <source>
        <dbReference type="PROSITE" id="PS50994"/>
    </source>
</evidence>
<dbReference type="InterPro" id="IPR001878">
    <property type="entry name" value="Znf_CCHC"/>
</dbReference>
<dbReference type="Proteomes" id="UP000429607">
    <property type="component" value="Unassembled WGS sequence"/>
</dbReference>
<feature type="domain" description="CCHC-type" evidence="20">
    <location>
        <begin position="275"/>
        <end position="289"/>
    </location>
</feature>
<dbReference type="Pfam" id="PF14223">
    <property type="entry name" value="Retrotran_gag_2"/>
    <property type="match status" value="1"/>
</dbReference>
<dbReference type="InterPro" id="IPR013103">
    <property type="entry name" value="RVT_2"/>
</dbReference>
<dbReference type="PROSITE" id="PS50994">
    <property type="entry name" value="INTEGRASE"/>
    <property type="match status" value="1"/>
</dbReference>
<keyword evidence="11" id="KW-0460">Magnesium</keyword>
<evidence type="ECO:0000313" key="23">
    <source>
        <dbReference type="EMBL" id="KAE9035965.1"/>
    </source>
</evidence>
<dbReference type="GO" id="GO:0003887">
    <property type="term" value="F:DNA-directed DNA polymerase activity"/>
    <property type="evidence" value="ECO:0007669"/>
    <property type="project" value="UniProtKB-KW"/>
</dbReference>
<dbReference type="PANTHER" id="PTHR42648:SF11">
    <property type="entry name" value="TRANSPOSON TY4-P GAG-POL POLYPROTEIN"/>
    <property type="match status" value="1"/>
</dbReference>
<evidence type="ECO:0000256" key="13">
    <source>
        <dbReference type="ARBA" id="ARBA00022918"/>
    </source>
</evidence>
<keyword evidence="12" id="KW-0229">DNA integration</keyword>
<keyword evidence="14" id="KW-0808">Transferase</keyword>
<dbReference type="InterPro" id="IPR043502">
    <property type="entry name" value="DNA/RNA_pol_sf"/>
</dbReference>
<dbReference type="SUPFAM" id="SSF53098">
    <property type="entry name" value="Ribonuclease H-like"/>
    <property type="match status" value="1"/>
</dbReference>
<keyword evidence="5" id="KW-0479">Metal-binding</keyword>
<evidence type="ECO:0000256" key="17">
    <source>
        <dbReference type="ARBA" id="ARBA00023268"/>
    </source>
</evidence>
<feature type="domain" description="Integrase catalytic" evidence="21">
    <location>
        <begin position="549"/>
        <end position="720"/>
    </location>
</feature>
<dbReference type="InterPro" id="IPR012337">
    <property type="entry name" value="RNaseH-like_sf"/>
</dbReference>
<keyword evidence="9" id="KW-0378">Hydrolase</keyword>
<sequence length="1630" mass="184471">MAEEKKGAKESKDERKTIPPFDGSDFEVWLERVKLKLQRKKLWQFCEKDVAEPEESKQADHDDWVSNTSRTKEILYEAMTNQIMKTVKYESTPYRVMERLKKRLMGKTYLKYAEERTKLSRLRLESKGNLPDHLSEMRRVMETISVVGRPVDEYTKPAILIGSLPRDYDNVIQTFLASHTSQNPDDPPNYEQLEQALEMAYDHMQNRKAEGGKVGAEDQAFYAGGGRGRGQGAGRGRGRGRGGRGRGSGGRGGANQGGGRGEGRGSGETKRSAGCFHCHEQDHQVRDCPYLGKRPPTEGQGGGSAQKRSKLSGSGKSAKASSKARDGNESADNAYIAMSLMKLEKRVADIARGRWYLDSGATSHMTNVRDDFVSFTPLSSMVRTGGKNWLEVVGVGTVKKELDTSTGRITLLLRGVRYVPELQCSLFSVGRQASRSLASAERVRCHFDEDDYADVLLQSCSTTAHRDETNLFRLCLESPSESVLVTSSGGVANVELWHDRLGHPGRNAFNALFRHTRWPIRGLDLRVPDGFRCDSCVKGKLTRNSFRNKKNTPTREWLIGERAHIDVWGPYAVDSYSGKRYFAVFVDEASRYVTLYLLAERTEVYEKLDIYYQQVKTQLNVRMKEVRNDNAKELTKLATICMKTYGMECSSSVKHTPEQNGVAERMVRTVSERMRCLLNHFELPEEMWAEAAVTAAYCVNIMPNSTRDMEVPYAVWHRELPRYSRLRTFGCAVLAYVDKVERRKMQAKAREAIFVGYSREKRGYRLLDSKTRKAFYSHTTVFYEDKPGRIAEGVTPALSSGVSTEQYLEMDRADMESIPAMLDEMHAEGEDDADSESARASDEHQDLPGGADIDDESARTGGAGGAVAGGDVSVVDRSRKRARYEISETCEYPPKRVRSPIAPSSAAVRGAELHEQVSHEDHLRGGCESEHETIGKAKRKKKKRSRGRRKAPAATSNIGHGVSCGESLTTERTSSSEAREMETASSEVPQPSGASSRECLPTSSSRALREYVAPEGARTEDYPVTRSGRASKPPSWFGDYIHIGYSSTNPDSVSSSPSWEKAREEMQRAMAKEQAQAWWQDYCCLTMSVISEPETYGKAMESEWFPQWRSASQAEYDALMKNCTWELVPRQTNMKVLRNRWVFRVKYLANGEVDRFKARLVIKGFMQVYGVDYLEVYSPVVRLETLRVLLTLAAVWDYEVHQMDVTTAFLNGKIDVEVYMEQPEGFKVPGKENWVCHLQKSLYGLKQAPRVWFQLLKSFLEEQGFTLLKPEACVAVKVIDGQLVFIPLYVDDLILFAPNMELIKQMKQMFCERFEMKDLGELHYILGWEVTRNRSERTIFINQRKYALSVLERFGMDKCNGCKTPCTADLKLKKSMCAADADECELMSSKPYRSVVCSLMYLMMGSRPDLAYLVRECSQYLENPGILHWRAAKRGLRYLKETMDWGIRLGGAEWTDQELDRHLQAFADADFANRTDDRKSVAGYLTKFCGSTISWCSQTERTVALHTTEAEYMALSLLVQEVIHLRQMLQEIKVKQKAATKVFVDNESAMKLASNPAFHSRTKHIDVRHHFIRERVDMKEIDVLRVSGSDNVADALTKPLPRAAFEKHRAAMRLMPRAAFEQSKHSDDNQ</sequence>
<feature type="compositionally biased region" description="Basic and acidic residues" evidence="19">
    <location>
        <begin position="836"/>
        <end position="846"/>
    </location>
</feature>
<reference evidence="24 25" key="1">
    <citation type="submission" date="2018-09" db="EMBL/GenBank/DDBJ databases">
        <title>Genomic investigation of the strawberry pathogen Phytophthora fragariae indicates pathogenicity is determined by transcriptional variation in three key races.</title>
        <authorList>
            <person name="Adams T.M."/>
            <person name="Armitage A.D."/>
            <person name="Sobczyk M.K."/>
            <person name="Bates H.J."/>
            <person name="Dunwell J.M."/>
            <person name="Nellist C.F."/>
            <person name="Harrison R.J."/>
        </authorList>
    </citation>
    <scope>NUCLEOTIDE SEQUENCE [LARGE SCALE GENOMIC DNA]</scope>
    <source>
        <strain evidence="23 24">SCRP249</strain>
        <strain evidence="22 25">SCRP324</strain>
    </source>
</reference>
<dbReference type="GO" id="GO:0003964">
    <property type="term" value="F:RNA-directed DNA polymerase activity"/>
    <property type="evidence" value="ECO:0007669"/>
    <property type="project" value="UniProtKB-KW"/>
</dbReference>
<keyword evidence="2" id="KW-1188">Viral release from host cell</keyword>
<evidence type="ECO:0000256" key="14">
    <source>
        <dbReference type="ARBA" id="ARBA00022932"/>
    </source>
</evidence>
<proteinExistence type="predicted"/>
<dbReference type="Pfam" id="PF22936">
    <property type="entry name" value="Pol_BBD"/>
    <property type="match status" value="1"/>
</dbReference>
<evidence type="ECO:0000256" key="11">
    <source>
        <dbReference type="ARBA" id="ARBA00022842"/>
    </source>
</evidence>